<accession>A0ABQ7CU90</accession>
<reference evidence="1 2" key="1">
    <citation type="journal article" date="2020" name="BMC Genomics">
        <title>Intraspecific diversification of the crop wild relative Brassica cretica Lam. using demographic model selection.</title>
        <authorList>
            <person name="Kioukis A."/>
            <person name="Michalopoulou V.A."/>
            <person name="Briers L."/>
            <person name="Pirintsos S."/>
            <person name="Studholme D.J."/>
            <person name="Pavlidis P."/>
            <person name="Sarris P.F."/>
        </authorList>
    </citation>
    <scope>NUCLEOTIDE SEQUENCE [LARGE SCALE GENOMIC DNA]</scope>
    <source>
        <strain evidence="2">cv. PFS-1207/04</strain>
    </source>
</reference>
<evidence type="ECO:0000313" key="2">
    <source>
        <dbReference type="Proteomes" id="UP000266723"/>
    </source>
</evidence>
<dbReference type="EMBL" id="QGKV02000759">
    <property type="protein sequence ID" value="KAF3563622.1"/>
    <property type="molecule type" value="Genomic_DNA"/>
</dbReference>
<protein>
    <submittedName>
        <fullName evidence="1">Uncharacterized protein</fullName>
    </submittedName>
</protein>
<dbReference type="Proteomes" id="UP000266723">
    <property type="component" value="Unassembled WGS sequence"/>
</dbReference>
<sequence length="70" mass="7597">MVNDHVPVVAEQNRVPSSAIWVGGNHKLAVLKCGIGAPWFSTDKMSILLGGHVEFLAGYGINEQHKTKQN</sequence>
<evidence type="ECO:0000313" key="1">
    <source>
        <dbReference type="EMBL" id="KAF3563622.1"/>
    </source>
</evidence>
<name>A0ABQ7CU90_BRACR</name>
<proteinExistence type="predicted"/>
<keyword evidence="2" id="KW-1185">Reference proteome</keyword>
<gene>
    <name evidence="1" type="ORF">DY000_02013377</name>
</gene>
<comment type="caution">
    <text evidence="1">The sequence shown here is derived from an EMBL/GenBank/DDBJ whole genome shotgun (WGS) entry which is preliminary data.</text>
</comment>
<organism evidence="1 2">
    <name type="scientific">Brassica cretica</name>
    <name type="common">Mustard</name>
    <dbReference type="NCBI Taxonomy" id="69181"/>
    <lineage>
        <taxon>Eukaryota</taxon>
        <taxon>Viridiplantae</taxon>
        <taxon>Streptophyta</taxon>
        <taxon>Embryophyta</taxon>
        <taxon>Tracheophyta</taxon>
        <taxon>Spermatophyta</taxon>
        <taxon>Magnoliopsida</taxon>
        <taxon>eudicotyledons</taxon>
        <taxon>Gunneridae</taxon>
        <taxon>Pentapetalae</taxon>
        <taxon>rosids</taxon>
        <taxon>malvids</taxon>
        <taxon>Brassicales</taxon>
        <taxon>Brassicaceae</taxon>
        <taxon>Brassiceae</taxon>
        <taxon>Brassica</taxon>
    </lineage>
</organism>